<dbReference type="HOGENOM" id="CLU_1367193_0_0_1"/>
<dbReference type="GO" id="GO:0006078">
    <property type="term" value="P:(1-&gt;6)-beta-D-glucan biosynthetic process"/>
    <property type="evidence" value="ECO:0007669"/>
    <property type="project" value="EnsemblFungi"/>
</dbReference>
<evidence type="ECO:0000313" key="3">
    <source>
        <dbReference type="Proteomes" id="UP000000689"/>
    </source>
</evidence>
<dbReference type="EMBL" id="HE580268">
    <property type="protein sequence ID" value="CCD23652.1"/>
    <property type="molecule type" value="Genomic_DNA"/>
</dbReference>
<dbReference type="GO" id="GO:0051276">
    <property type="term" value="P:chromosome organization"/>
    <property type="evidence" value="ECO:0007669"/>
    <property type="project" value="EnsemblFungi"/>
</dbReference>
<dbReference type="AlphaFoldDB" id="G0W791"/>
<keyword evidence="1" id="KW-0812">Transmembrane</keyword>
<feature type="transmembrane region" description="Helical" evidence="1">
    <location>
        <begin position="195"/>
        <end position="215"/>
    </location>
</feature>
<feature type="transmembrane region" description="Helical" evidence="1">
    <location>
        <begin position="34"/>
        <end position="57"/>
    </location>
</feature>
<feature type="transmembrane region" description="Helical" evidence="1">
    <location>
        <begin position="69"/>
        <end position="87"/>
    </location>
</feature>
<evidence type="ECO:0000313" key="2">
    <source>
        <dbReference type="EMBL" id="CCD23652.1"/>
    </source>
</evidence>
<dbReference type="Proteomes" id="UP000000689">
    <property type="component" value="Chromosome 2"/>
</dbReference>
<gene>
    <name evidence="2" type="primary">NDAI0B06210</name>
    <name evidence="2" type="ordered locus">NDAI_0B06210</name>
</gene>
<dbReference type="RefSeq" id="XP_003668895.1">
    <property type="nucleotide sequence ID" value="XM_003668847.1"/>
</dbReference>
<reference evidence="2 3" key="1">
    <citation type="journal article" date="2011" name="Proc. Natl. Acad. Sci. U.S.A.">
        <title>Evolutionary erosion of yeast sex chromosomes by mating-type switching accidents.</title>
        <authorList>
            <person name="Gordon J.L."/>
            <person name="Armisen D."/>
            <person name="Proux-Wera E."/>
            <person name="Oheigeartaigh S.S."/>
            <person name="Byrne K.P."/>
            <person name="Wolfe K.H."/>
        </authorList>
    </citation>
    <scope>NUCLEOTIDE SEQUENCE [LARGE SCALE GENOMIC DNA]</scope>
    <source>
        <strain evidence="3">ATCC 10597 / BCRC 20456 / CBS 421 / NBRC 0211 / NRRL Y-12639</strain>
    </source>
</reference>
<evidence type="ECO:0000256" key="1">
    <source>
        <dbReference type="SAM" id="Phobius"/>
    </source>
</evidence>
<keyword evidence="3" id="KW-1185">Reference proteome</keyword>
<feature type="transmembrane region" description="Helical" evidence="1">
    <location>
        <begin position="160"/>
        <end position="183"/>
    </location>
</feature>
<organism evidence="2 3">
    <name type="scientific">Naumovozyma dairenensis (strain ATCC 10597 / BCRC 20456 / CBS 421 / NBRC 0211 / NRRL Y-12639)</name>
    <name type="common">Saccharomyces dairenensis</name>
    <dbReference type="NCBI Taxonomy" id="1071378"/>
    <lineage>
        <taxon>Eukaryota</taxon>
        <taxon>Fungi</taxon>
        <taxon>Dikarya</taxon>
        <taxon>Ascomycota</taxon>
        <taxon>Saccharomycotina</taxon>
        <taxon>Saccharomycetes</taxon>
        <taxon>Saccharomycetales</taxon>
        <taxon>Saccharomycetaceae</taxon>
        <taxon>Naumovozyma</taxon>
    </lineage>
</organism>
<protein>
    <recommendedName>
        <fullName evidence="4">Very-long-chain (3R)-3-hydroxyacyl-CoA dehydratase</fullName>
    </recommendedName>
</protein>
<accession>G0W791</accession>
<dbReference type="OMA" id="HFYDDYE"/>
<name>G0W791_NAUDC</name>
<keyword evidence="1" id="KW-1133">Transmembrane helix</keyword>
<dbReference type="OrthoDB" id="46988at2759"/>
<sequence>MPSSKSSLDTNAQGSAPQPVVPQRVPFVHRLYQYYQLCTSLLFTALLGRWLIIYPLAGSKFLPGGIHEFLCYLMVSSALGEIVWLFKFHKWNKAIFSRVMLKDLNFLYFVGVLHFYDDYEHALVLKNISYSCFIVGLSLNQSYCHWCKLFKRTGRKRHTLYWKVISLITLPFLYLSEFYLLLLNVNNVNFHSTPWLDLINKMVLIGYFPIALLAFKRQLSS</sequence>
<keyword evidence="1" id="KW-0472">Membrane</keyword>
<evidence type="ECO:0008006" key="4">
    <source>
        <dbReference type="Google" id="ProtNLM"/>
    </source>
</evidence>
<dbReference type="STRING" id="1071378.G0W791"/>
<dbReference type="KEGG" id="ndi:NDAI_0B06210"/>
<proteinExistence type="predicted"/>
<dbReference type="GeneID" id="11497516"/>
<dbReference type="eggNOG" id="ENOG502RXXA">
    <property type="taxonomic scope" value="Eukaryota"/>
</dbReference>
<dbReference type="GO" id="GO:0005789">
    <property type="term" value="C:endoplasmic reticulum membrane"/>
    <property type="evidence" value="ECO:0007669"/>
    <property type="project" value="EnsemblFungi"/>
</dbReference>